<comment type="cofactor">
    <cofactor evidence="14 15">
        <name>heme b</name>
        <dbReference type="ChEBI" id="CHEBI:60344"/>
    </cofactor>
    <text evidence="14 15">Binds 1 heme b (iron(II)-protoporphyrin IX) group per subunit.</text>
</comment>
<evidence type="ECO:0000256" key="5">
    <source>
        <dbReference type="ARBA" id="ARBA00022475"/>
    </source>
</evidence>
<feature type="transmembrane region" description="Helical" evidence="14">
    <location>
        <begin position="12"/>
        <end position="31"/>
    </location>
</feature>
<keyword evidence="7 14" id="KW-0812">Transmembrane</keyword>
<comment type="caution">
    <text evidence="16">The sequence shown here is derived from an EMBL/GenBank/DDBJ whole genome shotgun (WGS) entry which is preliminary data.</text>
</comment>
<keyword evidence="9 14" id="KW-1133">Transmembrane helix</keyword>
<evidence type="ECO:0000313" key="16">
    <source>
        <dbReference type="EMBL" id="MBO0347156.1"/>
    </source>
</evidence>
<proteinExistence type="inferred from homology"/>
<dbReference type="HAMAP" id="MF_02239">
    <property type="entry name" value="HemJ"/>
    <property type="match status" value="1"/>
</dbReference>
<dbReference type="GO" id="GO:0046872">
    <property type="term" value="F:metal ion binding"/>
    <property type="evidence" value="ECO:0007669"/>
    <property type="project" value="UniProtKB-UniRule"/>
</dbReference>
<evidence type="ECO:0000256" key="3">
    <source>
        <dbReference type="ARBA" id="ARBA00006501"/>
    </source>
</evidence>
<dbReference type="EMBL" id="JAFLNF010000009">
    <property type="protein sequence ID" value="MBO0347156.1"/>
    <property type="molecule type" value="Genomic_DNA"/>
</dbReference>
<evidence type="ECO:0000256" key="11">
    <source>
        <dbReference type="ARBA" id="ARBA00023004"/>
    </source>
</evidence>
<feature type="binding site" description="axial binding residue" evidence="14">
    <location>
        <position position="86"/>
    </location>
    <ligand>
        <name>heme</name>
        <dbReference type="ChEBI" id="CHEBI:30413"/>
    </ligand>
    <ligandPart>
        <name>Fe</name>
        <dbReference type="ChEBI" id="CHEBI:18248"/>
    </ligandPart>
</feature>
<dbReference type="PANTHER" id="PTHR40255:SF1">
    <property type="entry name" value="PROTOPORPHYRINOGEN IX OXIDASE"/>
    <property type="match status" value="1"/>
</dbReference>
<evidence type="ECO:0000256" key="7">
    <source>
        <dbReference type="ARBA" id="ARBA00022692"/>
    </source>
</evidence>
<dbReference type="RefSeq" id="WP_206943882.1">
    <property type="nucleotide sequence ID" value="NZ_JAFLNF010000009.1"/>
</dbReference>
<evidence type="ECO:0000256" key="4">
    <source>
        <dbReference type="ARBA" id="ARBA00017504"/>
    </source>
</evidence>
<sequence>MGVYEWVKSLHVIAVIAWMAGMLYLPRLFVYHAEAVPGSEKSETFKVMERRLLKAIINPAMIATWVFGLWVAVEIGAFSQGWFHAKLTLVLLMSGLHGYLSGCVKRFARDENKKSAKFYRILNEVPTVLMILIVILVIGKPF</sequence>
<evidence type="ECO:0000256" key="2">
    <source>
        <dbReference type="ARBA" id="ARBA00005073"/>
    </source>
</evidence>
<dbReference type="AlphaFoldDB" id="A0A939ER33"/>
<evidence type="ECO:0000256" key="13">
    <source>
        <dbReference type="ARBA" id="ARBA00048390"/>
    </source>
</evidence>
<keyword evidence="11 14" id="KW-0408">Iron</keyword>
<dbReference type="EC" id="1.3.99.-" evidence="14 15"/>
<dbReference type="GO" id="GO:0005886">
    <property type="term" value="C:plasma membrane"/>
    <property type="evidence" value="ECO:0007669"/>
    <property type="project" value="UniProtKB-SubCell"/>
</dbReference>
<comment type="function">
    <text evidence="14 15">Catalyzes the oxidation of protoporphyrinogen IX to protoporphyrin IX.</text>
</comment>
<evidence type="ECO:0000256" key="6">
    <source>
        <dbReference type="ARBA" id="ARBA00022617"/>
    </source>
</evidence>
<organism evidence="16 17">
    <name type="scientific">Roseibium limicola</name>
    <dbReference type="NCBI Taxonomy" id="2816037"/>
    <lineage>
        <taxon>Bacteria</taxon>
        <taxon>Pseudomonadati</taxon>
        <taxon>Pseudomonadota</taxon>
        <taxon>Alphaproteobacteria</taxon>
        <taxon>Hyphomicrobiales</taxon>
        <taxon>Stappiaceae</taxon>
        <taxon>Roseibium</taxon>
    </lineage>
</organism>
<feature type="binding site" description="axial binding residue" evidence="14">
    <location>
        <position position="11"/>
    </location>
    <ligand>
        <name>heme</name>
        <dbReference type="ChEBI" id="CHEBI:30413"/>
    </ligand>
    <ligandPart>
        <name>Fe</name>
        <dbReference type="ChEBI" id="CHEBI:18248"/>
    </ligandPart>
</feature>
<comment type="catalytic activity">
    <reaction evidence="13 14 15">
        <text>protoporphyrinogen IX + 3 A = protoporphyrin IX + 3 AH2</text>
        <dbReference type="Rhea" id="RHEA:62000"/>
        <dbReference type="ChEBI" id="CHEBI:13193"/>
        <dbReference type="ChEBI" id="CHEBI:17499"/>
        <dbReference type="ChEBI" id="CHEBI:57306"/>
        <dbReference type="ChEBI" id="CHEBI:57307"/>
    </reaction>
</comment>
<feature type="transmembrane region" description="Helical" evidence="14">
    <location>
        <begin position="83"/>
        <end position="100"/>
    </location>
</feature>
<keyword evidence="17" id="KW-1185">Reference proteome</keyword>
<evidence type="ECO:0000256" key="14">
    <source>
        <dbReference type="HAMAP-Rule" id="MF_02239"/>
    </source>
</evidence>
<dbReference type="InterPro" id="IPR005265">
    <property type="entry name" value="HemJ-like"/>
</dbReference>
<evidence type="ECO:0000256" key="9">
    <source>
        <dbReference type="ARBA" id="ARBA00022989"/>
    </source>
</evidence>
<name>A0A939ER33_9HYPH</name>
<comment type="subunit">
    <text evidence="14">Homodimer.</text>
</comment>
<feature type="transmembrane region" description="Helical" evidence="14">
    <location>
        <begin position="52"/>
        <end position="71"/>
    </location>
</feature>
<evidence type="ECO:0000256" key="1">
    <source>
        <dbReference type="ARBA" id="ARBA00004651"/>
    </source>
</evidence>
<keyword evidence="8 14" id="KW-0479">Metal-binding</keyword>
<evidence type="ECO:0000313" key="17">
    <source>
        <dbReference type="Proteomes" id="UP000664779"/>
    </source>
</evidence>
<dbReference type="Proteomes" id="UP000664779">
    <property type="component" value="Unassembled WGS sequence"/>
</dbReference>
<keyword evidence="5 14" id="KW-1003">Cell membrane</keyword>
<dbReference type="PIRSF" id="PIRSF004638">
    <property type="entry name" value="UCP004638"/>
    <property type="match status" value="1"/>
</dbReference>
<reference evidence="16" key="1">
    <citation type="submission" date="2021-03" db="EMBL/GenBank/DDBJ databases">
        <title>Roseibium sp. CAU 1637 isolated from Incheon.</title>
        <authorList>
            <person name="Kim W."/>
        </authorList>
    </citation>
    <scope>NUCLEOTIDE SEQUENCE</scope>
    <source>
        <strain evidence="16">CAU 1637</strain>
    </source>
</reference>
<evidence type="ECO:0000256" key="10">
    <source>
        <dbReference type="ARBA" id="ARBA00023002"/>
    </source>
</evidence>
<gene>
    <name evidence="16" type="primary">hemJ</name>
    <name evidence="16" type="ORF">J0X15_18150</name>
</gene>
<evidence type="ECO:0000256" key="8">
    <source>
        <dbReference type="ARBA" id="ARBA00022723"/>
    </source>
</evidence>
<dbReference type="NCBIfam" id="TIGR00701">
    <property type="entry name" value="protoporphyrinogen oxidase HemJ"/>
    <property type="match status" value="1"/>
</dbReference>
<dbReference type="GO" id="GO:0070818">
    <property type="term" value="F:protoporphyrinogen oxidase activity"/>
    <property type="evidence" value="ECO:0007669"/>
    <property type="project" value="UniProtKB-UniRule"/>
</dbReference>
<keyword evidence="12 14" id="KW-0472">Membrane</keyword>
<evidence type="ECO:0000256" key="12">
    <source>
        <dbReference type="ARBA" id="ARBA00023136"/>
    </source>
</evidence>
<keyword evidence="6 14" id="KW-0349">Heme</keyword>
<feature type="transmembrane region" description="Helical" evidence="14">
    <location>
        <begin position="121"/>
        <end position="139"/>
    </location>
</feature>
<evidence type="ECO:0000256" key="15">
    <source>
        <dbReference type="PIRNR" id="PIRNR004638"/>
    </source>
</evidence>
<dbReference type="GO" id="GO:0006782">
    <property type="term" value="P:protoporphyrinogen IX biosynthetic process"/>
    <property type="evidence" value="ECO:0007669"/>
    <property type="project" value="UniProtKB-UniRule"/>
</dbReference>
<protein>
    <recommendedName>
        <fullName evidence="4 14">Protoporphyrinogen IX oxidase</fullName>
        <shortName evidence="14">PPO</shortName>
        <ecNumber evidence="14 15">1.3.99.-</ecNumber>
    </recommendedName>
</protein>
<comment type="pathway">
    <text evidence="2 14 15">Porphyrin-containing compound metabolism; protoporphyrin-IX biosynthesis; protoporphyrin-IX from protoporphyrinogen-IX: step 1/1.</text>
</comment>
<comment type="subcellular location">
    <subcellularLocation>
        <location evidence="1 14">Cell membrane</location>
        <topology evidence="1 14">Multi-pass membrane protein</topology>
    </subcellularLocation>
</comment>
<dbReference type="PANTHER" id="PTHR40255">
    <property type="entry name" value="UPF0093 MEMBRANE PROTEIN SLR1790"/>
    <property type="match status" value="1"/>
</dbReference>
<dbReference type="Pfam" id="PF03653">
    <property type="entry name" value="UPF0093"/>
    <property type="match status" value="1"/>
</dbReference>
<keyword evidence="10 14" id="KW-0560">Oxidoreductase</keyword>
<accession>A0A939ER33</accession>
<comment type="similarity">
    <text evidence="3 14 15">Belongs to the HemJ family.</text>
</comment>